<dbReference type="Pfam" id="PF10604">
    <property type="entry name" value="Polyketide_cyc2"/>
    <property type="match status" value="1"/>
</dbReference>
<dbReference type="InterPro" id="IPR023393">
    <property type="entry name" value="START-like_dom_sf"/>
</dbReference>
<dbReference type="EMBL" id="JAZHYN010000006">
    <property type="protein sequence ID" value="MEF3365617.1"/>
    <property type="molecule type" value="Genomic_DNA"/>
</dbReference>
<dbReference type="Proteomes" id="UP001350748">
    <property type="component" value="Unassembled WGS sequence"/>
</dbReference>
<accession>A0ABU7XEZ2</accession>
<dbReference type="CDD" id="cd07818">
    <property type="entry name" value="SRPBCC_1"/>
    <property type="match status" value="1"/>
</dbReference>
<name>A0ABU7XEZ2_9HYPH</name>
<dbReference type="RefSeq" id="WP_332080530.1">
    <property type="nucleotide sequence ID" value="NZ_JAZHYN010000006.1"/>
</dbReference>
<sequence length="182" mass="20591">MTLIALIFLAAVSALIAYISLLPDSFRVARSTVIEAPPETVFRHVNDFRAWSDWSPWAKLDPNMTAEYGGTPQGYGATYAWSGDKQVGVGAMEIVESRQGERIRIKIEFKKPFKTKNDVQFDFRPQDEARTEVTWAMSGRHEFIGKALYKFLNLEETIGRQYEQGLANLKRVVESRPTIAAS</sequence>
<dbReference type="Gene3D" id="3.30.530.20">
    <property type="match status" value="1"/>
</dbReference>
<reference evidence="1 2" key="1">
    <citation type="submission" date="2024-02" db="EMBL/GenBank/DDBJ databases">
        <authorList>
            <person name="Grouzdev D."/>
        </authorList>
    </citation>
    <scope>NUCLEOTIDE SEQUENCE [LARGE SCALE GENOMIC DNA]</scope>
    <source>
        <strain evidence="1 2">9N</strain>
    </source>
</reference>
<protein>
    <submittedName>
        <fullName evidence="1">SRPBCC family protein</fullName>
    </submittedName>
</protein>
<dbReference type="SUPFAM" id="SSF55961">
    <property type="entry name" value="Bet v1-like"/>
    <property type="match status" value="1"/>
</dbReference>
<proteinExistence type="predicted"/>
<evidence type="ECO:0000313" key="2">
    <source>
        <dbReference type="Proteomes" id="UP001350748"/>
    </source>
</evidence>
<organism evidence="1 2">
    <name type="scientific">Methylocystis borbori</name>
    <dbReference type="NCBI Taxonomy" id="3118750"/>
    <lineage>
        <taxon>Bacteria</taxon>
        <taxon>Pseudomonadati</taxon>
        <taxon>Pseudomonadota</taxon>
        <taxon>Alphaproteobacteria</taxon>
        <taxon>Hyphomicrobiales</taxon>
        <taxon>Methylocystaceae</taxon>
        <taxon>Methylocystis</taxon>
    </lineage>
</organism>
<evidence type="ECO:0000313" key="1">
    <source>
        <dbReference type="EMBL" id="MEF3365617.1"/>
    </source>
</evidence>
<keyword evidence="2" id="KW-1185">Reference proteome</keyword>
<gene>
    <name evidence="1" type="ORF">V3H18_03620</name>
</gene>
<dbReference type="InterPro" id="IPR019587">
    <property type="entry name" value="Polyketide_cyclase/dehydratase"/>
</dbReference>
<comment type="caution">
    <text evidence="1">The sequence shown here is derived from an EMBL/GenBank/DDBJ whole genome shotgun (WGS) entry which is preliminary data.</text>
</comment>